<organism evidence="2">
    <name type="scientific">Chlamydomonas leiostraca</name>
    <dbReference type="NCBI Taxonomy" id="1034604"/>
    <lineage>
        <taxon>Eukaryota</taxon>
        <taxon>Viridiplantae</taxon>
        <taxon>Chlorophyta</taxon>
        <taxon>core chlorophytes</taxon>
        <taxon>Chlorophyceae</taxon>
        <taxon>CS clade</taxon>
        <taxon>Chlamydomonadales</taxon>
        <taxon>Chlamydomonadaceae</taxon>
        <taxon>Chlamydomonas</taxon>
    </lineage>
</organism>
<keyword evidence="1" id="KW-0812">Transmembrane</keyword>
<protein>
    <submittedName>
        <fullName evidence="2">Uncharacterized protein</fullName>
    </submittedName>
</protein>
<name>A0A7S0RD99_9CHLO</name>
<gene>
    <name evidence="2" type="ORF">CLEI1391_LOCUS6083</name>
</gene>
<feature type="transmembrane region" description="Helical" evidence="1">
    <location>
        <begin position="55"/>
        <end position="75"/>
    </location>
</feature>
<feature type="transmembrane region" description="Helical" evidence="1">
    <location>
        <begin position="87"/>
        <end position="108"/>
    </location>
</feature>
<keyword evidence="1" id="KW-1133">Transmembrane helix</keyword>
<evidence type="ECO:0000256" key="1">
    <source>
        <dbReference type="SAM" id="Phobius"/>
    </source>
</evidence>
<reference evidence="2" key="1">
    <citation type="submission" date="2021-01" db="EMBL/GenBank/DDBJ databases">
        <authorList>
            <person name="Corre E."/>
            <person name="Pelletier E."/>
            <person name="Niang G."/>
            <person name="Scheremetjew M."/>
            <person name="Finn R."/>
            <person name="Kale V."/>
            <person name="Holt S."/>
            <person name="Cochrane G."/>
            <person name="Meng A."/>
            <person name="Brown T."/>
            <person name="Cohen L."/>
        </authorList>
    </citation>
    <scope>NUCLEOTIDE SEQUENCE</scope>
    <source>
        <strain evidence="2">SAG 11-49</strain>
    </source>
</reference>
<evidence type="ECO:0000313" key="2">
    <source>
        <dbReference type="EMBL" id="CAD8673941.1"/>
    </source>
</evidence>
<feature type="transmembrane region" description="Helical" evidence="1">
    <location>
        <begin position="128"/>
        <end position="149"/>
    </location>
</feature>
<accession>A0A7S0RD99</accession>
<keyword evidence="1" id="KW-0472">Membrane</keyword>
<sequence length="167" mass="17785">MSALALPLVGLTFCTWAVYLGGLASLQDDCSTEQVESLDSVWGLSALPCSKVFRFHWFIMSWEVVVVAMLAVAAVTGKLASMRTSFVGLFAISTLLYIEASNTFLTAQSATVTGQYFQEGQPEHRLRTITAGAIMTALMNAIIVTVIGMNEEAAAPAKAEDVKAAAV</sequence>
<dbReference type="EMBL" id="HBFB01010702">
    <property type="protein sequence ID" value="CAD8673941.1"/>
    <property type="molecule type" value="Transcribed_RNA"/>
</dbReference>
<dbReference type="AlphaFoldDB" id="A0A7S0RD99"/>
<proteinExistence type="predicted"/>